<evidence type="ECO:0000313" key="1">
    <source>
        <dbReference type="EMBL" id="CAJ2678212.1"/>
    </source>
</evidence>
<accession>A0ACB0MEY6</accession>
<dbReference type="Proteomes" id="UP001177021">
    <property type="component" value="Unassembled WGS sequence"/>
</dbReference>
<evidence type="ECO:0000313" key="2">
    <source>
        <dbReference type="Proteomes" id="UP001177021"/>
    </source>
</evidence>
<proteinExistence type="predicted"/>
<protein>
    <submittedName>
        <fullName evidence="1">Uncharacterized protein</fullName>
    </submittedName>
</protein>
<gene>
    <name evidence="1" type="ORF">MILVUS5_LOCUS40539</name>
</gene>
<organism evidence="1 2">
    <name type="scientific">Trifolium pratense</name>
    <name type="common">Red clover</name>
    <dbReference type="NCBI Taxonomy" id="57577"/>
    <lineage>
        <taxon>Eukaryota</taxon>
        <taxon>Viridiplantae</taxon>
        <taxon>Streptophyta</taxon>
        <taxon>Embryophyta</taxon>
        <taxon>Tracheophyta</taxon>
        <taxon>Spermatophyta</taxon>
        <taxon>Magnoliopsida</taxon>
        <taxon>eudicotyledons</taxon>
        <taxon>Gunneridae</taxon>
        <taxon>Pentapetalae</taxon>
        <taxon>rosids</taxon>
        <taxon>fabids</taxon>
        <taxon>Fabales</taxon>
        <taxon>Fabaceae</taxon>
        <taxon>Papilionoideae</taxon>
        <taxon>50 kb inversion clade</taxon>
        <taxon>NPAAA clade</taxon>
        <taxon>Hologalegina</taxon>
        <taxon>IRL clade</taxon>
        <taxon>Trifolieae</taxon>
        <taxon>Trifolium</taxon>
    </lineage>
</organism>
<sequence length="679" mass="76655">MPFKFLHHVAWPLLALVYPMCASVQAIETDSYEETKHLISYWILLSLIYLFEYAFMSLLPWFQLWMYIKLVFIIWLTTPDFGRASYVYNNLIRSMKLQIVTWRLNNNYWRKWFFDKDNFLMHAERYMKENGTEALEKLIASKNTMCRPDAEVTNEIIVTDNKEMLKTNGERLQLEQKDIKNLDAIEKQDILVTKQDIPVMPILEPSPQALSATVETKGTEDSDIAGGEVPQSSTSTKKEVQKEWTCALCLVTALSESIWNSHLSGKKHRASLQKQKDAEVRNEIIATGNKEMLKTNGERLQTEHKDVKDFEAVGKKEIHETKQDIPVMPKIEPSQNASLDSATVETKGTAESDKTGGEVPQSSASTQKEVQKQWTCDLCLLTITCEKSMTMHLNGKRHRTALQKQKDAEVKNQPIATDNKEILETNGERLQTEHKDIKDLEAIEKKDTPSTKQDILIMPKIGPSQTASSATVETKGRAESDTVGGEVPQSSTSTLKEVQKEWTCALCLFTTTSENLLNSHFNGRKHKAACEAALKAKKQPAPQKLQIYLPKVEVKQKNFSDMLNSNVKNGDGIVNKGLKGTVVMDHKVQKPQNFNFHIIGATPSTQAVRGPTPFGRPMSSPPGFPFPYHSGTTPFRGPTPSPISVPFPYYGPEGSWSRQPEFPYFIPTPRLPHQNPNCL</sequence>
<reference evidence="1" key="1">
    <citation type="submission" date="2023-10" db="EMBL/GenBank/DDBJ databases">
        <authorList>
            <person name="Rodriguez Cubillos JULIANA M."/>
            <person name="De Vega J."/>
        </authorList>
    </citation>
    <scope>NUCLEOTIDE SEQUENCE</scope>
</reference>
<name>A0ACB0MEY6_TRIPR</name>
<comment type="caution">
    <text evidence="1">The sequence shown here is derived from an EMBL/GenBank/DDBJ whole genome shotgun (WGS) entry which is preliminary data.</text>
</comment>
<keyword evidence="2" id="KW-1185">Reference proteome</keyword>
<dbReference type="EMBL" id="CASHSV030000823">
    <property type="protein sequence ID" value="CAJ2678212.1"/>
    <property type="molecule type" value="Genomic_DNA"/>
</dbReference>